<dbReference type="EMBL" id="JAGKHQ010000003">
    <property type="protein sequence ID" value="KAG7519159.1"/>
    <property type="molecule type" value="Genomic_DNA"/>
</dbReference>
<sequence>MCRCGQMNSTENYWTRGHEANEIPLVTPGPRPVERKIEELENQHVVRLKPVHFTGQPVSQALFNDRVVACEDQSLVHKRCVKLRCEFIKNFS</sequence>
<accession>A0AAV6SNN5</accession>
<comment type="caution">
    <text evidence="1">The sequence shown here is derived from an EMBL/GenBank/DDBJ whole genome shotgun (WGS) entry which is preliminary data.</text>
</comment>
<dbReference type="Proteomes" id="UP000693946">
    <property type="component" value="Linkage Group LG11"/>
</dbReference>
<name>A0AAV6SNN5_SOLSE</name>
<evidence type="ECO:0000313" key="2">
    <source>
        <dbReference type="Proteomes" id="UP000693946"/>
    </source>
</evidence>
<gene>
    <name evidence="1" type="ORF">JOB18_002893</name>
</gene>
<evidence type="ECO:0000313" key="1">
    <source>
        <dbReference type="EMBL" id="KAG7519159.1"/>
    </source>
</evidence>
<dbReference type="AlphaFoldDB" id="A0AAV6SNN5"/>
<keyword evidence="2" id="KW-1185">Reference proteome</keyword>
<proteinExistence type="predicted"/>
<organism evidence="1 2">
    <name type="scientific">Solea senegalensis</name>
    <name type="common">Senegalese sole</name>
    <dbReference type="NCBI Taxonomy" id="28829"/>
    <lineage>
        <taxon>Eukaryota</taxon>
        <taxon>Metazoa</taxon>
        <taxon>Chordata</taxon>
        <taxon>Craniata</taxon>
        <taxon>Vertebrata</taxon>
        <taxon>Euteleostomi</taxon>
        <taxon>Actinopterygii</taxon>
        <taxon>Neopterygii</taxon>
        <taxon>Teleostei</taxon>
        <taxon>Neoteleostei</taxon>
        <taxon>Acanthomorphata</taxon>
        <taxon>Carangaria</taxon>
        <taxon>Pleuronectiformes</taxon>
        <taxon>Pleuronectoidei</taxon>
        <taxon>Soleidae</taxon>
        <taxon>Solea</taxon>
    </lineage>
</organism>
<protein>
    <submittedName>
        <fullName evidence="1">Uncharacterized protein</fullName>
    </submittedName>
</protein>
<reference evidence="1 2" key="1">
    <citation type="journal article" date="2021" name="Sci. Rep.">
        <title>Chromosome anchoring in Senegalese sole (Solea senegalensis) reveals sex-associated markers and genome rearrangements in flatfish.</title>
        <authorList>
            <person name="Guerrero-Cozar I."/>
            <person name="Gomez-Garrido J."/>
            <person name="Berbel C."/>
            <person name="Martinez-Blanch J.F."/>
            <person name="Alioto T."/>
            <person name="Claros M.G."/>
            <person name="Gagnaire P.A."/>
            <person name="Manchado M."/>
        </authorList>
    </citation>
    <scope>NUCLEOTIDE SEQUENCE [LARGE SCALE GENOMIC DNA]</scope>
    <source>
        <strain evidence="1">Sse05_10M</strain>
    </source>
</reference>